<dbReference type="InterPro" id="IPR001533">
    <property type="entry name" value="Pterin_deHydtase"/>
</dbReference>
<evidence type="ECO:0000256" key="2">
    <source>
        <dbReference type="ARBA" id="ARBA00006472"/>
    </source>
</evidence>
<proteinExistence type="inferred from homology"/>
<dbReference type="AlphaFoldDB" id="A0A6J6B7H8"/>
<dbReference type="SUPFAM" id="SSF55248">
    <property type="entry name" value="PCD-like"/>
    <property type="match status" value="1"/>
</dbReference>
<organism evidence="5">
    <name type="scientific">freshwater metagenome</name>
    <dbReference type="NCBI Taxonomy" id="449393"/>
    <lineage>
        <taxon>unclassified sequences</taxon>
        <taxon>metagenomes</taxon>
        <taxon>ecological metagenomes</taxon>
    </lineage>
</organism>
<dbReference type="EMBL" id="CAEZSF010000045">
    <property type="protein sequence ID" value="CAB4534654.1"/>
    <property type="molecule type" value="Genomic_DNA"/>
</dbReference>
<dbReference type="Pfam" id="PF01329">
    <property type="entry name" value="Pterin_4a"/>
    <property type="match status" value="1"/>
</dbReference>
<evidence type="ECO:0000256" key="3">
    <source>
        <dbReference type="ARBA" id="ARBA00013252"/>
    </source>
</evidence>
<comment type="similarity">
    <text evidence="2">Belongs to the pterin-4-alpha-carbinolamine dehydratase family.</text>
</comment>
<reference evidence="5" key="1">
    <citation type="submission" date="2020-05" db="EMBL/GenBank/DDBJ databases">
        <authorList>
            <person name="Chiriac C."/>
            <person name="Salcher M."/>
            <person name="Ghai R."/>
            <person name="Kavagutti S V."/>
        </authorList>
    </citation>
    <scope>NUCLEOTIDE SEQUENCE</scope>
</reference>
<dbReference type="EC" id="4.2.1.96" evidence="3"/>
<dbReference type="CDD" id="cd00914">
    <property type="entry name" value="PCD_DCoH_subfamily_b"/>
    <property type="match status" value="1"/>
</dbReference>
<dbReference type="EMBL" id="CAEZYU010000041">
    <property type="protein sequence ID" value="CAB4741052.1"/>
    <property type="molecule type" value="Genomic_DNA"/>
</dbReference>
<dbReference type="PANTHER" id="PTHR12599">
    <property type="entry name" value="PTERIN-4-ALPHA-CARBINOLAMINE DEHYDRATASE"/>
    <property type="match status" value="1"/>
</dbReference>
<sequence>MARPDLLTDDELAAAVEELAGWQVEAGKLRREFKFADFSAAFGFMAASATVAEKLNHHPEWSNVYSTVVVELTTHDAGGLTELDVQLARRMSELAA</sequence>
<dbReference type="InterPro" id="IPR036428">
    <property type="entry name" value="PCD_sf"/>
</dbReference>
<dbReference type="GO" id="GO:0006729">
    <property type="term" value="P:tetrahydrobiopterin biosynthetic process"/>
    <property type="evidence" value="ECO:0007669"/>
    <property type="project" value="InterPro"/>
</dbReference>
<evidence type="ECO:0000256" key="4">
    <source>
        <dbReference type="ARBA" id="ARBA00023239"/>
    </source>
</evidence>
<accession>A0A6J6B7H8</accession>
<name>A0A6J6B7H8_9ZZZZ</name>
<dbReference type="NCBIfam" id="NF002017">
    <property type="entry name" value="PRK00823.1-2"/>
    <property type="match status" value="1"/>
</dbReference>
<dbReference type="GO" id="GO:0008124">
    <property type="term" value="F:4-alpha-hydroxytetrahydrobiopterin dehydratase activity"/>
    <property type="evidence" value="ECO:0007669"/>
    <property type="project" value="UniProtKB-EC"/>
</dbReference>
<gene>
    <name evidence="5" type="ORF">UFOPK1358_00652</name>
    <name evidence="6" type="ORF">UFOPK2766_01041</name>
    <name evidence="7" type="ORF">UFOPK3519_02024</name>
</gene>
<dbReference type="Gene3D" id="3.30.1360.20">
    <property type="entry name" value="Transcriptional coactivator/pterin dehydratase"/>
    <property type="match status" value="1"/>
</dbReference>
<dbReference type="EMBL" id="CAFBMG010000267">
    <property type="protein sequence ID" value="CAB4922815.1"/>
    <property type="molecule type" value="Genomic_DNA"/>
</dbReference>
<comment type="catalytic activity">
    <reaction evidence="1">
        <text>(4aS,6R)-4a-hydroxy-L-erythro-5,6,7,8-tetrahydrobiopterin = (6R)-L-erythro-6,7-dihydrobiopterin + H2O</text>
        <dbReference type="Rhea" id="RHEA:11920"/>
        <dbReference type="ChEBI" id="CHEBI:15377"/>
        <dbReference type="ChEBI" id="CHEBI:15642"/>
        <dbReference type="ChEBI" id="CHEBI:43120"/>
        <dbReference type="EC" id="4.2.1.96"/>
    </reaction>
</comment>
<dbReference type="NCBIfam" id="NF002018">
    <property type="entry name" value="PRK00823.1-3"/>
    <property type="match status" value="1"/>
</dbReference>
<evidence type="ECO:0000313" key="6">
    <source>
        <dbReference type="EMBL" id="CAB4741052.1"/>
    </source>
</evidence>
<keyword evidence="4" id="KW-0456">Lyase</keyword>
<dbReference type="HAMAP" id="MF_00434">
    <property type="entry name" value="Pterin_4_alpha"/>
    <property type="match status" value="1"/>
</dbReference>
<evidence type="ECO:0000313" key="5">
    <source>
        <dbReference type="EMBL" id="CAB4534654.1"/>
    </source>
</evidence>
<evidence type="ECO:0000313" key="7">
    <source>
        <dbReference type="EMBL" id="CAB4922815.1"/>
    </source>
</evidence>
<protein>
    <recommendedName>
        <fullName evidence="3">4a-hydroxytetrahydrobiopterin dehydratase</fullName>
        <ecNumber evidence="3">4.2.1.96</ecNumber>
    </recommendedName>
</protein>
<dbReference type="PANTHER" id="PTHR12599:SF0">
    <property type="entry name" value="PTERIN-4-ALPHA-CARBINOLAMINE DEHYDRATASE"/>
    <property type="match status" value="1"/>
</dbReference>
<evidence type="ECO:0000256" key="1">
    <source>
        <dbReference type="ARBA" id="ARBA00001554"/>
    </source>
</evidence>